<evidence type="ECO:0008006" key="3">
    <source>
        <dbReference type="Google" id="ProtNLM"/>
    </source>
</evidence>
<dbReference type="PATRIC" id="fig|558151.6.peg.3577"/>
<accession>A0A0J7I0H9</accession>
<comment type="caution">
    <text evidence="1">The sequence shown here is derived from an EMBL/GenBank/DDBJ whole genome shotgun (WGS) entry which is preliminary data.</text>
</comment>
<dbReference type="OrthoDB" id="1249429at2"/>
<dbReference type="RefSeq" id="WP_048507873.1">
    <property type="nucleotide sequence ID" value="NZ_LFND01000006.1"/>
</dbReference>
<organism evidence="1 2">
    <name type="scientific">Chryseobacterium angstadtii</name>
    <dbReference type="NCBI Taxonomy" id="558151"/>
    <lineage>
        <taxon>Bacteria</taxon>
        <taxon>Pseudomonadati</taxon>
        <taxon>Bacteroidota</taxon>
        <taxon>Flavobacteriia</taxon>
        <taxon>Flavobacteriales</taxon>
        <taxon>Weeksellaceae</taxon>
        <taxon>Chryseobacterium group</taxon>
        <taxon>Chryseobacterium</taxon>
    </lineage>
</organism>
<evidence type="ECO:0000313" key="1">
    <source>
        <dbReference type="EMBL" id="KMQ59938.1"/>
    </source>
</evidence>
<proteinExistence type="predicted"/>
<evidence type="ECO:0000313" key="2">
    <source>
        <dbReference type="Proteomes" id="UP000036261"/>
    </source>
</evidence>
<dbReference type="AlphaFoldDB" id="A0A0J7I0H9"/>
<gene>
    <name evidence="1" type="ORF">ACM46_16905</name>
</gene>
<dbReference type="Proteomes" id="UP000036261">
    <property type="component" value="Unassembled WGS sequence"/>
</dbReference>
<protein>
    <recommendedName>
        <fullName evidence="3">Barstar (barnase inhibitor) domain-containing protein</fullName>
    </recommendedName>
</protein>
<sequence>MKIEFLLEEKTLLSAKYIKLIDKKDFDKIVIKRSDIKSTNLQFGEISQKDLIIRISFKTFKNDYIFNVSDILIKTTEIVLLGIFNDPLGIYNQGYIDNFKLLSDKKEKINWYELNDKQKYYYLRGCYLLNGVRETIDNVDSTIIIDLSKVRIDLDVYYEIGKSFFKSYGYFGTEFHSFRDCLVSVIGSIRKREKVPILKIEGHRSFEKYFANNILFNDFYEMFKRVGFEIDNLQ</sequence>
<keyword evidence="2" id="KW-1185">Reference proteome</keyword>
<reference evidence="1 2" key="1">
    <citation type="journal article" date="2013" name="Int. J. Syst. Evol. Microbiol.">
        <title>Chryseobacterium angstadtii sp. nov., isolated from a newt tank.</title>
        <authorList>
            <person name="Kirk K.E."/>
            <person name="Hoffman J.A."/>
            <person name="Smith K.A."/>
            <person name="Strahan B.L."/>
            <person name="Failor K.C."/>
            <person name="Krebs J.E."/>
            <person name="Gale A.N."/>
            <person name="Do T.D."/>
            <person name="Sontag T.C."/>
            <person name="Batties A.M."/>
            <person name="Mistiszyn K."/>
            <person name="Newman J.D."/>
        </authorList>
    </citation>
    <scope>NUCLEOTIDE SEQUENCE [LARGE SCALE GENOMIC DNA]</scope>
    <source>
        <strain evidence="1 2">KM</strain>
    </source>
</reference>
<name>A0A0J7I0H9_9FLAO</name>
<dbReference type="EMBL" id="LFND01000006">
    <property type="protein sequence ID" value="KMQ59938.1"/>
    <property type="molecule type" value="Genomic_DNA"/>
</dbReference>